<reference evidence="5" key="1">
    <citation type="submission" date="2017-08" db="EMBL/GenBank/DDBJ databases">
        <authorList>
            <person name="Grouzdev D.S."/>
            <person name="Gaisin V.A."/>
            <person name="Rysina M.S."/>
            <person name="Gorlenko V.M."/>
        </authorList>
    </citation>
    <scope>NUCLEOTIDE SEQUENCE [LARGE SCALE GENOMIC DNA]</scope>
    <source>
        <strain evidence="5">Kir15-3F</strain>
    </source>
</reference>
<keyword evidence="5" id="KW-1185">Reference proteome</keyword>
<dbReference type="Gene3D" id="3.40.190.10">
    <property type="entry name" value="Periplasmic binding protein-like II"/>
    <property type="match status" value="2"/>
</dbReference>
<dbReference type="PANTHER" id="PTHR30570">
    <property type="entry name" value="PERIPLASMIC PHOSPHATE BINDING COMPONENT OF PHOSPHATE ABC TRANSPORTER"/>
    <property type="match status" value="1"/>
</dbReference>
<feature type="signal peptide" evidence="2">
    <location>
        <begin position="1"/>
        <end position="20"/>
    </location>
</feature>
<evidence type="ECO:0000259" key="3">
    <source>
        <dbReference type="Pfam" id="PF12849"/>
    </source>
</evidence>
<dbReference type="AlphaFoldDB" id="A0A2A6RMS9"/>
<dbReference type="InterPro" id="IPR050811">
    <property type="entry name" value="Phosphate_ABC_transporter"/>
</dbReference>
<organism evidence="4 5">
    <name type="scientific">Candidatus Viridilinea mediisalina</name>
    <dbReference type="NCBI Taxonomy" id="2024553"/>
    <lineage>
        <taxon>Bacteria</taxon>
        <taxon>Bacillati</taxon>
        <taxon>Chloroflexota</taxon>
        <taxon>Chloroflexia</taxon>
        <taxon>Chloroflexales</taxon>
        <taxon>Chloroflexineae</taxon>
        <taxon>Oscillochloridaceae</taxon>
        <taxon>Candidatus Viridilinea</taxon>
    </lineage>
</organism>
<dbReference type="OrthoDB" id="9790048at2"/>
<dbReference type="Pfam" id="PF12849">
    <property type="entry name" value="PBP_like_2"/>
    <property type="match status" value="1"/>
</dbReference>
<protein>
    <recommendedName>
        <fullName evidence="3">PBP domain-containing protein</fullName>
    </recommendedName>
</protein>
<evidence type="ECO:0000313" key="4">
    <source>
        <dbReference type="EMBL" id="PDW04226.1"/>
    </source>
</evidence>
<name>A0A2A6RMS9_9CHLR</name>
<proteinExistence type="predicted"/>
<dbReference type="PROSITE" id="PS51257">
    <property type="entry name" value="PROKAR_LIPOPROTEIN"/>
    <property type="match status" value="1"/>
</dbReference>
<dbReference type="EMBL" id="NQWI01000013">
    <property type="protein sequence ID" value="PDW04226.1"/>
    <property type="molecule type" value="Genomic_DNA"/>
</dbReference>
<dbReference type="Proteomes" id="UP000220527">
    <property type="component" value="Unassembled WGS sequence"/>
</dbReference>
<feature type="chain" id="PRO_5012043479" description="PBP domain-containing protein" evidence="2">
    <location>
        <begin position="21"/>
        <end position="277"/>
    </location>
</feature>
<dbReference type="PANTHER" id="PTHR30570:SF1">
    <property type="entry name" value="PHOSPHATE-BINDING PROTEIN PSTS"/>
    <property type="match status" value="1"/>
</dbReference>
<evidence type="ECO:0000256" key="2">
    <source>
        <dbReference type="SAM" id="SignalP"/>
    </source>
</evidence>
<evidence type="ECO:0000256" key="1">
    <source>
        <dbReference type="ARBA" id="ARBA00022729"/>
    </source>
</evidence>
<gene>
    <name evidence="4" type="ORF">CJ255_04555</name>
</gene>
<dbReference type="RefSeq" id="WP_097642909.1">
    <property type="nucleotide sequence ID" value="NZ_NQWI01000013.1"/>
</dbReference>
<dbReference type="SUPFAM" id="SSF53850">
    <property type="entry name" value="Periplasmic binding protein-like II"/>
    <property type="match status" value="1"/>
</dbReference>
<evidence type="ECO:0000313" key="5">
    <source>
        <dbReference type="Proteomes" id="UP000220527"/>
    </source>
</evidence>
<comment type="caution">
    <text evidence="4">The sequence shown here is derived from an EMBL/GenBank/DDBJ whole genome shotgun (WGS) entry which is preliminary data.</text>
</comment>
<dbReference type="InterPro" id="IPR024370">
    <property type="entry name" value="PBP_domain"/>
</dbReference>
<sequence length="277" mass="29502">MRSLAHILSFVLLLSLVACSSPLEPAPELVELPTTTLTFAGSGAGTVILRHVLAPFEREYGIRLEFLVSSGGQPALRGAQAGEFDVAVLLTDNPAGISRPGLTLINLAKDPVVFLRHADLPISGLSSEQLRAIYLGSVTNWAELGGPNLPIVVLTRNEDDAATRILRHHLFGTGAWPPMAIVFSRSADLREAVQRTPGSIGFDSYGAAMINGMAEQVLTVDELHPGALAQAGYPLPPRRLVLAYPTAQREALAPLLTYVQSEAARHALALQGLVPNE</sequence>
<accession>A0A2A6RMS9</accession>
<keyword evidence="1 2" id="KW-0732">Signal</keyword>
<feature type="domain" description="PBP" evidence="3">
    <location>
        <begin position="35"/>
        <end position="214"/>
    </location>
</feature>